<dbReference type="SUPFAM" id="SSF51735">
    <property type="entry name" value="NAD(P)-binding Rossmann-fold domains"/>
    <property type="match status" value="1"/>
</dbReference>
<accession>A0ABP9TGF9</accession>
<dbReference type="PANTHER" id="PTHR43580:SF2">
    <property type="entry name" value="CYTOKINE-LIKE NUCLEAR FACTOR N-PAC"/>
    <property type="match status" value="1"/>
</dbReference>
<dbReference type="Pfam" id="PF03446">
    <property type="entry name" value="NAD_binding_2"/>
    <property type="match status" value="1"/>
</dbReference>
<evidence type="ECO:0008006" key="6">
    <source>
        <dbReference type="Google" id="ProtNLM"/>
    </source>
</evidence>
<evidence type="ECO:0000259" key="2">
    <source>
        <dbReference type="Pfam" id="PF03446"/>
    </source>
</evidence>
<comment type="caution">
    <text evidence="4">The sequence shown here is derived from an EMBL/GenBank/DDBJ whole genome shotgun (WGS) entry which is preliminary data.</text>
</comment>
<sequence length="419" mass="42243">MPRRAGAGSLSLLQPSARRGPPGRDVVVGIRRVLGGEGPRPQRRESPGRDALDVAALGLGERGAGGFPGAGGCAQEAGGLYGSAREGVGPGETLAGEGEGEGEGVAAGAGDGETLAVQCEGAAIAAAFLHSGHPTTVWNRTAAKAGALVARGAVRAATVTEAVTAGPLVIAPLLDHDAVRLTLGPAAPVLHGRTLVNLANSTPDQARELAAWASGHGVDYLDGAMLALPDTVATPDGFFLYSGSRHAFTTHRRELEVMAPAHCLGTDPGAAEVHDLALLGTGYAALTGFLHSAALLASVGTTPETFAPLAARWLHGMAEFLPELAREAGTATYTDGVSTVDLNRAGVDSLIGLGEAAGVASDVHEPLKVLLDRRSADGHGQDSFSSVYELLRGARRAPGAEPAGSGASGRPGPWPCPEA</sequence>
<dbReference type="InterPro" id="IPR051265">
    <property type="entry name" value="HIBADH-related_NP60_sf"/>
</dbReference>
<feature type="domain" description="NADPH-dependent reductive aminase-like C-terminal" evidence="3">
    <location>
        <begin position="267"/>
        <end position="392"/>
    </location>
</feature>
<dbReference type="RefSeq" id="WP_425588901.1">
    <property type="nucleotide sequence ID" value="NZ_BAABJR010000042.1"/>
</dbReference>
<feature type="region of interest" description="Disordered" evidence="1">
    <location>
        <begin position="85"/>
        <end position="105"/>
    </location>
</feature>
<dbReference type="PANTHER" id="PTHR43580">
    <property type="entry name" value="OXIDOREDUCTASE GLYR1-RELATED"/>
    <property type="match status" value="1"/>
</dbReference>
<evidence type="ECO:0000313" key="5">
    <source>
        <dbReference type="Proteomes" id="UP001499878"/>
    </source>
</evidence>
<dbReference type="Pfam" id="PF21761">
    <property type="entry name" value="RedAm-like_C"/>
    <property type="match status" value="1"/>
</dbReference>
<feature type="region of interest" description="Disordered" evidence="1">
    <location>
        <begin position="1"/>
        <end position="26"/>
    </location>
</feature>
<gene>
    <name evidence="4" type="ORF">GCM10023323_77710</name>
</gene>
<dbReference type="InterPro" id="IPR036291">
    <property type="entry name" value="NAD(P)-bd_dom_sf"/>
</dbReference>
<feature type="region of interest" description="Disordered" evidence="1">
    <location>
        <begin position="397"/>
        <end position="419"/>
    </location>
</feature>
<dbReference type="EMBL" id="BAABJR010000042">
    <property type="protein sequence ID" value="GAA5218134.1"/>
    <property type="molecule type" value="Genomic_DNA"/>
</dbReference>
<evidence type="ECO:0000313" key="4">
    <source>
        <dbReference type="EMBL" id="GAA5218134.1"/>
    </source>
</evidence>
<name>A0ABP9TGF9_9ACTN</name>
<protein>
    <recommendedName>
        <fullName evidence="6">NAD(P)-dependent oxidoreductase</fullName>
    </recommendedName>
</protein>
<dbReference type="InterPro" id="IPR006115">
    <property type="entry name" value="6PGDH_NADP-bd"/>
</dbReference>
<dbReference type="InterPro" id="IPR048666">
    <property type="entry name" value="RedAm-like_C"/>
</dbReference>
<dbReference type="InterPro" id="IPR013328">
    <property type="entry name" value="6PGD_dom2"/>
</dbReference>
<reference evidence="5" key="1">
    <citation type="journal article" date="2019" name="Int. J. Syst. Evol. Microbiol.">
        <title>The Global Catalogue of Microorganisms (GCM) 10K type strain sequencing project: providing services to taxonomists for standard genome sequencing and annotation.</title>
        <authorList>
            <consortium name="The Broad Institute Genomics Platform"/>
            <consortium name="The Broad Institute Genome Sequencing Center for Infectious Disease"/>
            <person name="Wu L."/>
            <person name="Ma J."/>
        </authorList>
    </citation>
    <scope>NUCLEOTIDE SEQUENCE [LARGE SCALE GENOMIC DNA]</scope>
    <source>
        <strain evidence="5">JCM 18306</strain>
    </source>
</reference>
<evidence type="ECO:0000256" key="1">
    <source>
        <dbReference type="SAM" id="MobiDB-lite"/>
    </source>
</evidence>
<dbReference type="Gene3D" id="3.40.50.720">
    <property type="entry name" value="NAD(P)-binding Rossmann-like Domain"/>
    <property type="match status" value="1"/>
</dbReference>
<feature type="compositionally biased region" description="Low complexity" evidence="1">
    <location>
        <begin position="397"/>
        <end position="411"/>
    </location>
</feature>
<proteinExistence type="predicted"/>
<organism evidence="4 5">
    <name type="scientific">Streptomyces thinghirensis</name>
    <dbReference type="NCBI Taxonomy" id="551547"/>
    <lineage>
        <taxon>Bacteria</taxon>
        <taxon>Bacillati</taxon>
        <taxon>Actinomycetota</taxon>
        <taxon>Actinomycetes</taxon>
        <taxon>Kitasatosporales</taxon>
        <taxon>Streptomycetaceae</taxon>
        <taxon>Streptomyces</taxon>
    </lineage>
</organism>
<keyword evidence="5" id="KW-1185">Reference proteome</keyword>
<evidence type="ECO:0000259" key="3">
    <source>
        <dbReference type="Pfam" id="PF21761"/>
    </source>
</evidence>
<dbReference type="Gene3D" id="1.10.1040.10">
    <property type="entry name" value="N-(1-d-carboxylethyl)-l-norvaline Dehydrogenase, domain 2"/>
    <property type="match status" value="1"/>
</dbReference>
<feature type="domain" description="6-phosphogluconate dehydrogenase NADP-binding" evidence="2">
    <location>
        <begin position="121"/>
        <end position="260"/>
    </location>
</feature>
<dbReference type="Proteomes" id="UP001499878">
    <property type="component" value="Unassembled WGS sequence"/>
</dbReference>